<keyword evidence="3" id="KW-1185">Reference proteome</keyword>
<dbReference type="AlphaFoldDB" id="A0A165FFC1"/>
<feature type="region of interest" description="Disordered" evidence="1">
    <location>
        <begin position="227"/>
        <end position="394"/>
    </location>
</feature>
<feature type="compositionally biased region" description="Basic residues" evidence="1">
    <location>
        <begin position="263"/>
        <end position="272"/>
    </location>
</feature>
<feature type="compositionally biased region" description="Basic and acidic residues" evidence="1">
    <location>
        <begin position="309"/>
        <end position="336"/>
    </location>
</feature>
<feature type="region of interest" description="Disordered" evidence="1">
    <location>
        <begin position="67"/>
        <end position="108"/>
    </location>
</feature>
<feature type="compositionally biased region" description="Low complexity" evidence="1">
    <location>
        <begin position="379"/>
        <end position="394"/>
    </location>
</feature>
<dbReference type="GeneID" id="63831306"/>
<name>A0A165FFC1_9APHY</name>
<evidence type="ECO:0000313" key="2">
    <source>
        <dbReference type="EMBL" id="KZT08884.1"/>
    </source>
</evidence>
<dbReference type="RefSeq" id="XP_040766624.1">
    <property type="nucleotide sequence ID" value="XM_040914279.1"/>
</dbReference>
<feature type="compositionally biased region" description="Polar residues" evidence="1">
    <location>
        <begin position="296"/>
        <end position="308"/>
    </location>
</feature>
<evidence type="ECO:0000256" key="1">
    <source>
        <dbReference type="SAM" id="MobiDB-lite"/>
    </source>
</evidence>
<evidence type="ECO:0000313" key="3">
    <source>
        <dbReference type="Proteomes" id="UP000076871"/>
    </source>
</evidence>
<accession>A0A165FFC1</accession>
<proteinExistence type="predicted"/>
<gene>
    <name evidence="2" type="ORF">LAESUDRAFT_811011</name>
</gene>
<protein>
    <submittedName>
        <fullName evidence="2">Uncharacterized protein</fullName>
    </submittedName>
</protein>
<sequence>MPVASAQEVDRFLDGVLAYVRSLESASASYASLTSYPPSLPIPLRRHIPLNSQPLQSIQNIQLANREGSTATNGVQPTDVLSTTVQQTRHTSRPRASHDNNLNDHGPRLQGMTRAALEAKARNTARRFVLLGSVAAASGVRVDPPTLSGFSPVNVIPPLEEDSLREHGYATYGGPHARPPVTIDDCYSSIIPPWRTMQGPYVTTYQGRPLEAMSGARRSPVGTIITIPPFPDVPQASSGEQEIGGGKPLVDRIGAALPSALRSPRKHQRKGFKKDSSPSKPKSARRVHFNVDGEQPMSSPGRPSSSKRYPQEHYPKRKDANDSPSHRGQRQRDRRPGYMVSRDKRHPNVRNDEVPHHHQSFPSNGHADYDKTPGDYEGSSSSQQSWPSTSTQEYSYHEQLYSYESYSSRSSDGYPCNDS</sequence>
<reference evidence="2 3" key="1">
    <citation type="journal article" date="2016" name="Mol. Biol. Evol.">
        <title>Comparative Genomics of Early-Diverging Mushroom-Forming Fungi Provides Insights into the Origins of Lignocellulose Decay Capabilities.</title>
        <authorList>
            <person name="Nagy L.G."/>
            <person name="Riley R."/>
            <person name="Tritt A."/>
            <person name="Adam C."/>
            <person name="Daum C."/>
            <person name="Floudas D."/>
            <person name="Sun H."/>
            <person name="Yadav J.S."/>
            <person name="Pangilinan J."/>
            <person name="Larsson K.H."/>
            <person name="Matsuura K."/>
            <person name="Barry K."/>
            <person name="Labutti K."/>
            <person name="Kuo R."/>
            <person name="Ohm R.A."/>
            <person name="Bhattacharya S.S."/>
            <person name="Shirouzu T."/>
            <person name="Yoshinaga Y."/>
            <person name="Martin F.M."/>
            <person name="Grigoriev I.V."/>
            <person name="Hibbett D.S."/>
        </authorList>
    </citation>
    <scope>NUCLEOTIDE SEQUENCE [LARGE SCALE GENOMIC DNA]</scope>
    <source>
        <strain evidence="2 3">93-53</strain>
    </source>
</reference>
<dbReference type="InParanoid" id="A0A165FFC1"/>
<feature type="compositionally biased region" description="Basic and acidic residues" evidence="1">
    <location>
        <begin position="96"/>
        <end position="107"/>
    </location>
</feature>
<dbReference type="Proteomes" id="UP000076871">
    <property type="component" value="Unassembled WGS sequence"/>
</dbReference>
<dbReference type="EMBL" id="KV427613">
    <property type="protein sequence ID" value="KZT08884.1"/>
    <property type="molecule type" value="Genomic_DNA"/>
</dbReference>
<organism evidence="2 3">
    <name type="scientific">Laetiporus sulphureus 93-53</name>
    <dbReference type="NCBI Taxonomy" id="1314785"/>
    <lineage>
        <taxon>Eukaryota</taxon>
        <taxon>Fungi</taxon>
        <taxon>Dikarya</taxon>
        <taxon>Basidiomycota</taxon>
        <taxon>Agaricomycotina</taxon>
        <taxon>Agaricomycetes</taxon>
        <taxon>Polyporales</taxon>
        <taxon>Laetiporus</taxon>
    </lineage>
</organism>
<feature type="compositionally biased region" description="Polar residues" evidence="1">
    <location>
        <begin position="67"/>
        <end position="89"/>
    </location>
</feature>